<dbReference type="InterPro" id="IPR032693">
    <property type="entry name" value="YtkA-like_dom"/>
</dbReference>
<evidence type="ECO:0000256" key="2">
    <source>
        <dbReference type="SAM" id="SignalP"/>
    </source>
</evidence>
<dbReference type="Pfam" id="PF13115">
    <property type="entry name" value="YtkA"/>
    <property type="match status" value="1"/>
</dbReference>
<evidence type="ECO:0000259" key="3">
    <source>
        <dbReference type="Pfam" id="PF13115"/>
    </source>
</evidence>
<reference evidence="4 5" key="1">
    <citation type="submission" date="2019-11" db="EMBL/GenBank/DDBJ databases">
        <title>Bacillus idriensis genome.</title>
        <authorList>
            <person name="Konopka E.N."/>
            <person name="Newman J.D."/>
        </authorList>
    </citation>
    <scope>NUCLEOTIDE SEQUENCE [LARGE SCALE GENOMIC DNA]</scope>
    <source>
        <strain evidence="4 5">DSM 19097</strain>
    </source>
</reference>
<gene>
    <name evidence="4" type="ORF">GJU41_00905</name>
</gene>
<keyword evidence="2" id="KW-0732">Signal</keyword>
<accession>A0A6I2M5B7</accession>
<dbReference type="RefSeq" id="WP_070876145.1">
    <property type="nucleotide sequence ID" value="NZ_CAJFZX010000002.1"/>
</dbReference>
<feature type="domain" description="YtkA-like" evidence="3">
    <location>
        <begin position="36"/>
        <end position="113"/>
    </location>
</feature>
<evidence type="ECO:0000313" key="5">
    <source>
        <dbReference type="Proteomes" id="UP000441585"/>
    </source>
</evidence>
<evidence type="ECO:0000256" key="1">
    <source>
        <dbReference type="SAM" id="MobiDB-lite"/>
    </source>
</evidence>
<dbReference type="PROSITE" id="PS51257">
    <property type="entry name" value="PROKAR_LIPOPROTEIN"/>
    <property type="match status" value="1"/>
</dbReference>
<evidence type="ECO:0000313" key="4">
    <source>
        <dbReference type="EMBL" id="MRX52514.1"/>
    </source>
</evidence>
<comment type="caution">
    <text evidence="4">The sequence shown here is derived from an EMBL/GenBank/DDBJ whole genome shotgun (WGS) entry which is preliminary data.</text>
</comment>
<proteinExistence type="predicted"/>
<sequence>MKRILTALFLLACVLSITACAADSGDNTAEGSLMVNADIRLPAEISKNKEETLSVAVTQGDEAVDDASDVQFEIWKAESKEDSEMIKAVHKGKGIYEIKKTFSEDGAYFVQTHVTARDLHVMPKKEFTVGKVSEEESVKADEHEKTENAGDDHSHH</sequence>
<dbReference type="Proteomes" id="UP000441585">
    <property type="component" value="Unassembled WGS sequence"/>
</dbReference>
<organism evidence="4 5">
    <name type="scientific">Metabacillus idriensis</name>
    <dbReference type="NCBI Taxonomy" id="324768"/>
    <lineage>
        <taxon>Bacteria</taxon>
        <taxon>Bacillati</taxon>
        <taxon>Bacillota</taxon>
        <taxon>Bacilli</taxon>
        <taxon>Bacillales</taxon>
        <taxon>Bacillaceae</taxon>
        <taxon>Metabacillus</taxon>
    </lineage>
</organism>
<keyword evidence="5" id="KW-1185">Reference proteome</keyword>
<dbReference type="AlphaFoldDB" id="A0A6I2M5B7"/>
<feature type="signal peptide" evidence="2">
    <location>
        <begin position="1"/>
        <end position="21"/>
    </location>
</feature>
<protein>
    <recommendedName>
        <fullName evidence="3">YtkA-like domain-containing protein</fullName>
    </recommendedName>
</protein>
<dbReference type="EMBL" id="WKKF01000001">
    <property type="protein sequence ID" value="MRX52514.1"/>
    <property type="molecule type" value="Genomic_DNA"/>
</dbReference>
<feature type="chain" id="PRO_5026043562" description="YtkA-like domain-containing protein" evidence="2">
    <location>
        <begin position="22"/>
        <end position="156"/>
    </location>
</feature>
<name>A0A6I2M5B7_9BACI</name>
<feature type="region of interest" description="Disordered" evidence="1">
    <location>
        <begin position="131"/>
        <end position="156"/>
    </location>
</feature>